<dbReference type="eggNOG" id="ENOG502ZU8H">
    <property type="taxonomic scope" value="Bacteria"/>
</dbReference>
<evidence type="ECO:0000313" key="2">
    <source>
        <dbReference type="EMBL" id="CUH59508.1"/>
    </source>
</evidence>
<keyword evidence="1" id="KW-0812">Transmembrane</keyword>
<dbReference type="RefSeq" id="WP_058122698.1">
    <property type="nucleotide sequence ID" value="NZ_CYRX01000010.1"/>
</dbReference>
<evidence type="ECO:0000256" key="1">
    <source>
        <dbReference type="SAM" id="Phobius"/>
    </source>
</evidence>
<feature type="transmembrane region" description="Helical" evidence="1">
    <location>
        <begin position="81"/>
        <end position="101"/>
    </location>
</feature>
<reference evidence="2 3" key="1">
    <citation type="submission" date="2015-09" db="EMBL/GenBank/DDBJ databases">
        <authorList>
            <consortium name="Swine Surveillance"/>
        </authorList>
    </citation>
    <scope>NUCLEOTIDE SEQUENCE [LARGE SCALE GENOMIC DNA]</scope>
    <source>
        <strain evidence="2 3">CECT 5294</strain>
    </source>
</reference>
<protein>
    <submittedName>
        <fullName evidence="2">Uncharacterized protein</fullName>
    </submittedName>
</protein>
<proteinExistence type="predicted"/>
<keyword evidence="1" id="KW-0472">Membrane</keyword>
<evidence type="ECO:0000313" key="3">
    <source>
        <dbReference type="Proteomes" id="UP000051298"/>
    </source>
</evidence>
<dbReference type="EMBL" id="CYRX01000010">
    <property type="protein sequence ID" value="CUH59508.1"/>
    <property type="molecule type" value="Genomic_DNA"/>
</dbReference>
<sequence length="188" mass="22153">MRDTVSNLVERIRDLEQELEDEFARRRAALNYTIEHGRVIFERDVRKHHRALRHKLGSYLVHARPLVVLSAPVIYSVILPLVLLDVFVTLYQAICFPIYGIEKVRRRDYISLDRRHLAYLNGLEKLNCVYCGYGNGLLAYTREIAARTERHWCPIKHADKMQGTHRHYPEFCEYGDADAYQNRRNSPN</sequence>
<dbReference type="Proteomes" id="UP000051298">
    <property type="component" value="Unassembled WGS sequence"/>
</dbReference>
<dbReference type="AlphaFoldDB" id="A0A0P1EX26"/>
<name>A0A0P1EX26_9RHOB</name>
<dbReference type="STRING" id="266809.PM03_04310"/>
<organism evidence="2 3">
    <name type="scientific">Thalassobacter stenotrophicus</name>
    <dbReference type="NCBI Taxonomy" id="266809"/>
    <lineage>
        <taxon>Bacteria</taxon>
        <taxon>Pseudomonadati</taxon>
        <taxon>Pseudomonadota</taxon>
        <taxon>Alphaproteobacteria</taxon>
        <taxon>Rhodobacterales</taxon>
        <taxon>Roseobacteraceae</taxon>
        <taxon>Thalassobacter</taxon>
    </lineage>
</organism>
<keyword evidence="1" id="KW-1133">Transmembrane helix</keyword>
<feature type="transmembrane region" description="Helical" evidence="1">
    <location>
        <begin position="56"/>
        <end position="75"/>
    </location>
</feature>
<gene>
    <name evidence="2" type="ORF">THS5294_00794</name>
</gene>
<accession>A0A0P1EX26</accession>